<dbReference type="GO" id="GO:0008270">
    <property type="term" value="F:zinc ion binding"/>
    <property type="evidence" value="ECO:0007669"/>
    <property type="project" value="UniProtKB-KW"/>
</dbReference>
<dbReference type="PROSITE" id="PS50157">
    <property type="entry name" value="ZINC_FINGER_C2H2_2"/>
    <property type="match status" value="1"/>
</dbReference>
<dbReference type="AlphaFoldDB" id="A0A0B6ZT55"/>
<accession>A0A0B6ZT55</accession>
<keyword evidence="1" id="KW-0862">Zinc</keyword>
<gene>
    <name evidence="3" type="primary">ORF76132</name>
</gene>
<name>A0A0B6ZT55_9EUPU</name>
<organism evidence="3">
    <name type="scientific">Arion vulgaris</name>
    <dbReference type="NCBI Taxonomy" id="1028688"/>
    <lineage>
        <taxon>Eukaryota</taxon>
        <taxon>Metazoa</taxon>
        <taxon>Spiralia</taxon>
        <taxon>Lophotrochozoa</taxon>
        <taxon>Mollusca</taxon>
        <taxon>Gastropoda</taxon>
        <taxon>Heterobranchia</taxon>
        <taxon>Euthyneura</taxon>
        <taxon>Panpulmonata</taxon>
        <taxon>Eupulmonata</taxon>
        <taxon>Stylommatophora</taxon>
        <taxon>Helicina</taxon>
        <taxon>Arionoidea</taxon>
        <taxon>Arionidae</taxon>
        <taxon>Arion</taxon>
    </lineage>
</organism>
<dbReference type="Gene3D" id="3.30.160.60">
    <property type="entry name" value="Classic Zinc Finger"/>
    <property type="match status" value="2"/>
</dbReference>
<feature type="domain" description="C2H2-type" evidence="2">
    <location>
        <begin position="13"/>
        <end position="36"/>
    </location>
</feature>
<keyword evidence="1" id="KW-0479">Metal-binding</keyword>
<dbReference type="SUPFAM" id="SSF57667">
    <property type="entry name" value="beta-beta-alpha zinc fingers"/>
    <property type="match status" value="1"/>
</dbReference>
<reference evidence="3" key="1">
    <citation type="submission" date="2014-12" db="EMBL/GenBank/DDBJ databases">
        <title>Insight into the proteome of Arion vulgaris.</title>
        <authorList>
            <person name="Aradska J."/>
            <person name="Bulat T."/>
            <person name="Smidak R."/>
            <person name="Sarate P."/>
            <person name="Gangsoo J."/>
            <person name="Sialana F."/>
            <person name="Bilban M."/>
            <person name="Lubec G."/>
        </authorList>
    </citation>
    <scope>NUCLEOTIDE SEQUENCE</scope>
    <source>
        <tissue evidence="3">Skin</tissue>
    </source>
</reference>
<evidence type="ECO:0000256" key="1">
    <source>
        <dbReference type="PROSITE-ProRule" id="PRU00042"/>
    </source>
</evidence>
<dbReference type="EMBL" id="HACG01024045">
    <property type="protein sequence ID" value="CEK70910.1"/>
    <property type="molecule type" value="Transcribed_RNA"/>
</dbReference>
<dbReference type="InterPro" id="IPR036236">
    <property type="entry name" value="Znf_C2H2_sf"/>
</dbReference>
<feature type="non-terminal residue" evidence="3">
    <location>
        <position position="1"/>
    </location>
</feature>
<dbReference type="Pfam" id="PF00096">
    <property type="entry name" value="zf-C2H2"/>
    <property type="match status" value="1"/>
</dbReference>
<dbReference type="InterPro" id="IPR013087">
    <property type="entry name" value="Znf_C2H2_type"/>
</dbReference>
<feature type="non-terminal residue" evidence="3">
    <location>
        <position position="87"/>
    </location>
</feature>
<dbReference type="SMART" id="SM00355">
    <property type="entry name" value="ZnF_C2H2"/>
    <property type="match status" value="2"/>
</dbReference>
<evidence type="ECO:0000313" key="3">
    <source>
        <dbReference type="EMBL" id="CEK70910.1"/>
    </source>
</evidence>
<evidence type="ECO:0000259" key="2">
    <source>
        <dbReference type="PROSITE" id="PS50157"/>
    </source>
</evidence>
<proteinExistence type="predicted"/>
<protein>
    <recommendedName>
        <fullName evidence="2">C2H2-type domain-containing protein</fullName>
    </recommendedName>
</protein>
<sequence length="87" mass="10293">TLQDKSHNGFESHKCHQCNKSFPNVSDLTLHQKENTLFCCQFCALVTVDQSEIKKHMRTEHPLYRLLCTYCDFSTTYIKKWNAHEKL</sequence>
<keyword evidence="1" id="KW-0863">Zinc-finger</keyword>